<reference evidence="2" key="1">
    <citation type="submission" date="2017-08" db="EMBL/GenBank/DDBJ databases">
        <authorList>
            <person name="Varghese N."/>
            <person name="Submissions S."/>
        </authorList>
    </citation>
    <scope>NUCLEOTIDE SEQUENCE [LARGE SCALE GENOMIC DNA]</scope>
    <source>
        <strain evidence="2">JA276</strain>
    </source>
</reference>
<accession>A0A285RLI5</accession>
<dbReference type="RefSeq" id="WP_097068524.1">
    <property type="nucleotide sequence ID" value="NZ_OBMT01000001.1"/>
</dbReference>
<dbReference type="EMBL" id="OBMT01000001">
    <property type="protein sequence ID" value="SOB94588.1"/>
    <property type="molecule type" value="Genomic_DNA"/>
</dbReference>
<organism evidence="1 2">
    <name type="scientific">Rhodobacter maris</name>
    <dbReference type="NCBI Taxonomy" id="446682"/>
    <lineage>
        <taxon>Bacteria</taxon>
        <taxon>Pseudomonadati</taxon>
        <taxon>Pseudomonadota</taxon>
        <taxon>Alphaproteobacteria</taxon>
        <taxon>Rhodobacterales</taxon>
        <taxon>Rhodobacter group</taxon>
        <taxon>Rhodobacter</taxon>
    </lineage>
</organism>
<keyword evidence="2" id="KW-1185">Reference proteome</keyword>
<evidence type="ECO:0008006" key="3">
    <source>
        <dbReference type="Google" id="ProtNLM"/>
    </source>
</evidence>
<protein>
    <recommendedName>
        <fullName evidence="3">Excisionase family DNA binding protein</fullName>
    </recommendedName>
</protein>
<evidence type="ECO:0000313" key="1">
    <source>
        <dbReference type="EMBL" id="SOB94588.1"/>
    </source>
</evidence>
<dbReference type="Proteomes" id="UP000219111">
    <property type="component" value="Unassembled WGS sequence"/>
</dbReference>
<dbReference type="AlphaFoldDB" id="A0A285RLI5"/>
<sequence length="69" mass="7558">MTRITPFYVTEKSAAALLDMGVAEFRSHVEAGHLPRGQEIVPGTLRWDAEALRMIGRGDAIDGMGSVDW</sequence>
<name>A0A285RLI5_9RHOB</name>
<evidence type="ECO:0000313" key="2">
    <source>
        <dbReference type="Proteomes" id="UP000219111"/>
    </source>
</evidence>
<dbReference type="OrthoDB" id="7874220at2"/>
<proteinExistence type="predicted"/>
<gene>
    <name evidence="1" type="ORF">SAMN05877831_101528</name>
</gene>